<dbReference type="InterPro" id="IPR013249">
    <property type="entry name" value="RNA_pol_sigma70_r4_t2"/>
</dbReference>
<keyword evidence="3" id="KW-1185">Reference proteome</keyword>
<reference evidence="3" key="1">
    <citation type="journal article" date="2019" name="Int. J. Syst. Evol. Microbiol.">
        <title>The Global Catalogue of Microorganisms (GCM) 10K type strain sequencing project: providing services to taxonomists for standard genome sequencing and annotation.</title>
        <authorList>
            <consortium name="The Broad Institute Genomics Platform"/>
            <consortium name="The Broad Institute Genome Sequencing Center for Infectious Disease"/>
            <person name="Wu L."/>
            <person name="Ma J."/>
        </authorList>
    </citation>
    <scope>NUCLEOTIDE SEQUENCE [LARGE SCALE GENOMIC DNA]</scope>
    <source>
        <strain evidence="3">CCUG 49339</strain>
    </source>
</reference>
<dbReference type="SUPFAM" id="SSF88659">
    <property type="entry name" value="Sigma3 and sigma4 domains of RNA polymerase sigma factors"/>
    <property type="match status" value="1"/>
</dbReference>
<dbReference type="InterPro" id="IPR013324">
    <property type="entry name" value="RNA_pol_sigma_r3/r4-like"/>
</dbReference>
<feature type="domain" description="RNA polymerase sigma factor 70 region 4 type 2" evidence="1">
    <location>
        <begin position="1"/>
        <end position="32"/>
    </location>
</feature>
<gene>
    <name evidence="2" type="ORF">ACFSCX_02295</name>
</gene>
<dbReference type="RefSeq" id="WP_377927056.1">
    <property type="nucleotide sequence ID" value="NZ_JBHUEM010000003.1"/>
</dbReference>
<protein>
    <submittedName>
        <fullName evidence="2">Sigma factor-like helix-turn-helix DNA-binding protein</fullName>
    </submittedName>
</protein>
<organism evidence="2 3">
    <name type="scientific">Bacillus salitolerans</name>
    <dbReference type="NCBI Taxonomy" id="1437434"/>
    <lineage>
        <taxon>Bacteria</taxon>
        <taxon>Bacillati</taxon>
        <taxon>Bacillota</taxon>
        <taxon>Bacilli</taxon>
        <taxon>Bacillales</taxon>
        <taxon>Bacillaceae</taxon>
        <taxon>Bacillus</taxon>
    </lineage>
</organism>
<dbReference type="InterPro" id="IPR036388">
    <property type="entry name" value="WH-like_DNA-bd_sf"/>
</dbReference>
<name>A0ABW4LL02_9BACI</name>
<evidence type="ECO:0000313" key="2">
    <source>
        <dbReference type="EMBL" id="MFD1735384.1"/>
    </source>
</evidence>
<dbReference type="Pfam" id="PF08281">
    <property type="entry name" value="Sigma70_r4_2"/>
    <property type="match status" value="1"/>
</dbReference>
<proteinExistence type="predicted"/>
<comment type="caution">
    <text evidence="2">The sequence shown here is derived from an EMBL/GenBank/DDBJ whole genome shotgun (WGS) entry which is preliminary data.</text>
</comment>
<accession>A0ABW4LL02</accession>
<evidence type="ECO:0000313" key="3">
    <source>
        <dbReference type="Proteomes" id="UP001597214"/>
    </source>
</evidence>
<evidence type="ECO:0000259" key="1">
    <source>
        <dbReference type="Pfam" id="PF08281"/>
    </source>
</evidence>
<dbReference type="Gene3D" id="1.10.10.10">
    <property type="entry name" value="Winged helix-like DNA-binding domain superfamily/Winged helix DNA-binding domain"/>
    <property type="match status" value="1"/>
</dbReference>
<dbReference type="EMBL" id="JBHUEM010000003">
    <property type="protein sequence ID" value="MFD1735384.1"/>
    <property type="molecule type" value="Genomic_DNA"/>
</dbReference>
<sequence length="46" mass="5570">MGKLPDKYQNSIFLFYYHDMSLQEIAKKLEIPKIRLIPKNSLKRFL</sequence>
<dbReference type="Proteomes" id="UP001597214">
    <property type="component" value="Unassembled WGS sequence"/>
</dbReference>